<keyword evidence="1" id="KW-1133">Transmembrane helix</keyword>
<evidence type="ECO:0000256" key="1">
    <source>
        <dbReference type="SAM" id="Phobius"/>
    </source>
</evidence>
<accession>A0A3P3VP53</accession>
<dbReference type="Gene3D" id="6.10.340.10">
    <property type="match status" value="1"/>
</dbReference>
<name>A0A3P3VP53_9GAMM</name>
<feature type="transmembrane region" description="Helical" evidence="1">
    <location>
        <begin position="160"/>
        <end position="180"/>
    </location>
</feature>
<evidence type="ECO:0000256" key="2">
    <source>
        <dbReference type="SAM" id="SignalP"/>
    </source>
</evidence>
<dbReference type="Pfam" id="PF09984">
    <property type="entry name" value="sCache_4"/>
    <property type="match status" value="1"/>
</dbReference>
<keyword evidence="1" id="KW-0472">Membrane</keyword>
<dbReference type="InterPro" id="IPR019247">
    <property type="entry name" value="Histidine_kinase_BarA_N"/>
</dbReference>
<dbReference type="PROSITE" id="PS50125">
    <property type="entry name" value="GUANYLATE_CYCLASE_2"/>
    <property type="match status" value="1"/>
</dbReference>
<reference evidence="4 5" key="1">
    <citation type="submission" date="2018-08" db="EMBL/GenBank/DDBJ databases">
        <authorList>
            <person name="Khan S.A."/>
        </authorList>
    </citation>
    <scope>NUCLEOTIDE SEQUENCE [LARGE SCALE GENOMIC DNA]</scope>
    <source>
        <strain evidence="4 5">GTF-13</strain>
    </source>
</reference>
<protein>
    <recommendedName>
        <fullName evidence="3">Guanylate cyclase domain-containing protein</fullName>
    </recommendedName>
</protein>
<reference evidence="4 5" key="2">
    <citation type="submission" date="2018-12" db="EMBL/GenBank/DDBJ databases">
        <title>Simiduia agarivorans gen. nov., sp. nov., a marine, agarolytic bacterium isolated from shallow coastal water from Keelung, Taiwan.</title>
        <authorList>
            <person name="Shieh W.Y."/>
        </authorList>
    </citation>
    <scope>NUCLEOTIDE SEQUENCE [LARGE SCALE GENOMIC DNA]</scope>
    <source>
        <strain evidence="4 5">GTF-13</strain>
    </source>
</reference>
<dbReference type="PANTHER" id="PTHR43081">
    <property type="entry name" value="ADENYLATE CYCLASE, TERMINAL-DIFFERENTIATION SPECIFIC-RELATED"/>
    <property type="match status" value="1"/>
</dbReference>
<dbReference type="GO" id="GO:0004016">
    <property type="term" value="F:adenylate cyclase activity"/>
    <property type="evidence" value="ECO:0007669"/>
    <property type="project" value="UniProtKB-ARBA"/>
</dbReference>
<evidence type="ECO:0000313" key="4">
    <source>
        <dbReference type="EMBL" id="RRJ83698.1"/>
    </source>
</evidence>
<dbReference type="SUPFAM" id="SSF55073">
    <property type="entry name" value="Nucleotide cyclase"/>
    <property type="match status" value="1"/>
</dbReference>
<sequence>MAAAITLCTFLSLALLVSINANQQYQLLNRQVESFAGTIVRQLAAAAQEPLFTDDHLSLRLTVTNLTEQNDIKGVALYDEKGSLLMQEGQTSGGRLTEQLRQALAQPGPEDQLYRFHWLNEQNSELSAFIAPIRFKGVTGGYVEVAFNRIELFGIIRNSLTSTLVVALILSALSTLLAVVMGKRLTSPINTLIDATAQAMGRRSKERPKGDEIAYLIEDVNEMGQAMVEKSQIEQVFSRFVSPTIAAQMIESLDAVALTNKRVEATVLFADIVGFTSMSEQMDPAQVAELLNEYYGYFYKLGKYYYGTVDKFIGDAAMVIFGVPDEDPDHRVHAIAYAVGLQRLIEELNIERKARNKPSIHIRIGINCGTMQAGLLGTSERMEYTVVGDSVNLASRLCGEAGADQIVIPADIYQHQSTRDRVQAQIHKSIRIRGKTDPVDTYLVTGILGSQRQAISALIDDLMTGGGRRDD</sequence>
<feature type="domain" description="Guanylate cyclase" evidence="3">
    <location>
        <begin position="266"/>
        <end position="398"/>
    </location>
</feature>
<proteinExistence type="predicted"/>
<evidence type="ECO:0000259" key="3">
    <source>
        <dbReference type="PROSITE" id="PS50125"/>
    </source>
</evidence>
<feature type="signal peptide" evidence="2">
    <location>
        <begin position="1"/>
        <end position="23"/>
    </location>
</feature>
<feature type="chain" id="PRO_5018075308" description="Guanylate cyclase domain-containing protein" evidence="2">
    <location>
        <begin position="24"/>
        <end position="471"/>
    </location>
</feature>
<keyword evidence="1" id="KW-0812">Transmembrane</keyword>
<dbReference type="AlphaFoldDB" id="A0A3P3VP53"/>
<dbReference type="SMART" id="SM00044">
    <property type="entry name" value="CYCc"/>
    <property type="match status" value="1"/>
</dbReference>
<dbReference type="EMBL" id="QWEZ01000001">
    <property type="protein sequence ID" value="RRJ83698.1"/>
    <property type="molecule type" value="Genomic_DNA"/>
</dbReference>
<organism evidence="4 5">
    <name type="scientific">Aestuariirhabdus litorea</name>
    <dbReference type="NCBI Taxonomy" id="2528527"/>
    <lineage>
        <taxon>Bacteria</taxon>
        <taxon>Pseudomonadati</taxon>
        <taxon>Pseudomonadota</taxon>
        <taxon>Gammaproteobacteria</taxon>
        <taxon>Oceanospirillales</taxon>
        <taxon>Aestuariirhabdaceae</taxon>
        <taxon>Aestuariirhabdus</taxon>
    </lineage>
</organism>
<dbReference type="PANTHER" id="PTHR43081:SF1">
    <property type="entry name" value="ADENYLATE CYCLASE, TERMINAL-DIFFERENTIATION SPECIFIC"/>
    <property type="match status" value="1"/>
</dbReference>
<dbReference type="Pfam" id="PF00211">
    <property type="entry name" value="Guanylate_cyc"/>
    <property type="match status" value="1"/>
</dbReference>
<dbReference type="CDD" id="cd07302">
    <property type="entry name" value="CHD"/>
    <property type="match status" value="1"/>
</dbReference>
<dbReference type="InterPro" id="IPR050697">
    <property type="entry name" value="Adenylyl/Guanylyl_Cyclase_3/4"/>
</dbReference>
<dbReference type="InterPro" id="IPR029787">
    <property type="entry name" value="Nucleotide_cyclase"/>
</dbReference>
<evidence type="ECO:0000313" key="5">
    <source>
        <dbReference type="Proteomes" id="UP000280792"/>
    </source>
</evidence>
<comment type="caution">
    <text evidence="4">The sequence shown here is derived from an EMBL/GenBank/DDBJ whole genome shotgun (WGS) entry which is preliminary data.</text>
</comment>
<keyword evidence="2" id="KW-0732">Signal</keyword>
<gene>
    <name evidence="4" type="ORF">D0544_00830</name>
</gene>
<dbReference type="Proteomes" id="UP000280792">
    <property type="component" value="Unassembled WGS sequence"/>
</dbReference>
<dbReference type="GO" id="GO:0035556">
    <property type="term" value="P:intracellular signal transduction"/>
    <property type="evidence" value="ECO:0007669"/>
    <property type="project" value="InterPro"/>
</dbReference>
<dbReference type="InterPro" id="IPR001054">
    <property type="entry name" value="A/G_cyclase"/>
</dbReference>
<dbReference type="Gene3D" id="3.30.70.1230">
    <property type="entry name" value="Nucleotide cyclase"/>
    <property type="match status" value="1"/>
</dbReference>
<dbReference type="GO" id="GO:0009190">
    <property type="term" value="P:cyclic nucleotide biosynthetic process"/>
    <property type="evidence" value="ECO:0007669"/>
    <property type="project" value="InterPro"/>
</dbReference>
<keyword evidence="5" id="KW-1185">Reference proteome</keyword>